<evidence type="ECO:0000256" key="1">
    <source>
        <dbReference type="ARBA" id="ARBA00038414"/>
    </source>
</evidence>
<dbReference type="KEGG" id="zdf:AN401_07770"/>
<sequence length="222" mass="23448">MTAPRIFLIHATPVAVEPINQAFARLWPEAELANLLEDALSRDLAAEGRLTAALRGRFLELARYADGAGADGILFTCSAFGEAIEQCQQALSIPVLKPNQAMIEEAVAQARRIAILASFEPSIGSMSEEFHAHAAAVGKALELSAFVCPEAMQALRAGDAPRHDALLAEMAARIEGVDIICFAQFSMVSALPAVRAVSAVPVLATTDSAVLGMRQALAARRG</sequence>
<dbReference type="Proteomes" id="UP000217763">
    <property type="component" value="Chromosome"/>
</dbReference>
<dbReference type="AlphaFoldDB" id="A0A291HNV8"/>
<protein>
    <submittedName>
        <fullName evidence="2">Arylsulfatase</fullName>
    </submittedName>
</protein>
<keyword evidence="3" id="KW-1185">Reference proteome</keyword>
<reference evidence="3" key="1">
    <citation type="submission" date="2015-09" db="EMBL/GenBank/DDBJ databases">
        <authorList>
            <person name="Shao Z."/>
            <person name="Wang L."/>
        </authorList>
    </citation>
    <scope>NUCLEOTIDE SEQUENCE [LARGE SCALE GENOMIC DNA]</scope>
    <source>
        <strain evidence="3">F13-1</strain>
    </source>
</reference>
<comment type="similarity">
    <text evidence="1">Belongs to the HyuE racemase family.</text>
</comment>
<dbReference type="InterPro" id="IPR015942">
    <property type="entry name" value="Asp/Glu/hydantoin_racemase"/>
</dbReference>
<gene>
    <name evidence="2" type="ORF">AN401_07770</name>
</gene>
<organism evidence="2 3">
    <name type="scientific">Zobellella denitrificans</name>
    <dbReference type="NCBI Taxonomy" id="347534"/>
    <lineage>
        <taxon>Bacteria</taxon>
        <taxon>Pseudomonadati</taxon>
        <taxon>Pseudomonadota</taxon>
        <taxon>Gammaproteobacteria</taxon>
        <taxon>Aeromonadales</taxon>
        <taxon>Aeromonadaceae</taxon>
        <taxon>Zobellella</taxon>
    </lineage>
</organism>
<dbReference type="RefSeq" id="WP_096779021.1">
    <property type="nucleotide sequence ID" value="NZ_CP012621.1"/>
</dbReference>
<dbReference type="GO" id="GO:0047661">
    <property type="term" value="F:amino-acid racemase activity"/>
    <property type="evidence" value="ECO:0007669"/>
    <property type="project" value="InterPro"/>
</dbReference>
<dbReference type="InterPro" id="IPR053714">
    <property type="entry name" value="Iso_Racemase_Enz_sf"/>
</dbReference>
<dbReference type="EMBL" id="CP012621">
    <property type="protein sequence ID" value="ATG73768.1"/>
    <property type="molecule type" value="Genomic_DNA"/>
</dbReference>
<dbReference type="Pfam" id="PF01177">
    <property type="entry name" value="Asp_Glu_race"/>
    <property type="match status" value="1"/>
</dbReference>
<accession>A0A291HNV8</accession>
<evidence type="ECO:0000313" key="3">
    <source>
        <dbReference type="Proteomes" id="UP000217763"/>
    </source>
</evidence>
<name>A0A291HNV8_9GAMM</name>
<proteinExistence type="inferred from homology"/>
<dbReference type="Gene3D" id="3.40.50.12500">
    <property type="match status" value="1"/>
</dbReference>
<evidence type="ECO:0000313" key="2">
    <source>
        <dbReference type="EMBL" id="ATG73768.1"/>
    </source>
</evidence>